<dbReference type="AlphaFoldDB" id="A0A0G4FEK6"/>
<evidence type="ECO:0000313" key="3">
    <source>
        <dbReference type="Proteomes" id="UP000041254"/>
    </source>
</evidence>
<name>A0A0G4FEK6_VITBC</name>
<organism evidence="2 3">
    <name type="scientific">Vitrella brassicaformis (strain CCMP3155)</name>
    <dbReference type="NCBI Taxonomy" id="1169540"/>
    <lineage>
        <taxon>Eukaryota</taxon>
        <taxon>Sar</taxon>
        <taxon>Alveolata</taxon>
        <taxon>Colpodellida</taxon>
        <taxon>Vitrellaceae</taxon>
        <taxon>Vitrella</taxon>
    </lineage>
</organism>
<dbReference type="GO" id="GO:0016773">
    <property type="term" value="F:phosphotransferase activity, alcohol group as acceptor"/>
    <property type="evidence" value="ECO:0007669"/>
    <property type="project" value="UniProtKB-ARBA"/>
</dbReference>
<dbReference type="GO" id="GO:0001727">
    <property type="term" value="F:lipid kinase activity"/>
    <property type="evidence" value="ECO:0007669"/>
    <property type="project" value="UniProtKB-ARBA"/>
</dbReference>
<dbReference type="GO" id="GO:0016020">
    <property type="term" value="C:membrane"/>
    <property type="evidence" value="ECO:0007669"/>
    <property type="project" value="TreeGrafter"/>
</dbReference>
<gene>
    <name evidence="2" type="ORF">Vbra_5788</name>
</gene>
<dbReference type="Pfam" id="PF00781">
    <property type="entry name" value="DAGK_cat"/>
    <property type="match status" value="1"/>
</dbReference>
<feature type="domain" description="DAGKc" evidence="1">
    <location>
        <begin position="1"/>
        <end position="199"/>
    </location>
</feature>
<dbReference type="Gene3D" id="2.60.200.40">
    <property type="match status" value="1"/>
</dbReference>
<dbReference type="STRING" id="1169540.A0A0G4FEK6"/>
<dbReference type="InterPro" id="IPR016064">
    <property type="entry name" value="NAD/diacylglycerol_kinase_sf"/>
</dbReference>
<reference evidence="2 3" key="1">
    <citation type="submission" date="2014-11" db="EMBL/GenBank/DDBJ databases">
        <authorList>
            <person name="Zhu J."/>
            <person name="Qi W."/>
            <person name="Song R."/>
        </authorList>
    </citation>
    <scope>NUCLEOTIDE SEQUENCE [LARGE SCALE GENOMIC DNA]</scope>
</reference>
<dbReference type="Gene3D" id="3.40.50.10330">
    <property type="entry name" value="Probable inorganic polyphosphate/atp-NAD kinase, domain 1"/>
    <property type="match status" value="1"/>
</dbReference>
<dbReference type="OrthoDB" id="3853857at2759"/>
<dbReference type="PANTHER" id="PTHR12358">
    <property type="entry name" value="SPHINGOSINE KINASE"/>
    <property type="match status" value="1"/>
</dbReference>
<protein>
    <recommendedName>
        <fullName evidence="1">DAGKc domain-containing protein</fullName>
    </recommendedName>
</protein>
<dbReference type="InterPro" id="IPR001206">
    <property type="entry name" value="Diacylglycerol_kinase_cat_dom"/>
</dbReference>
<dbReference type="PANTHER" id="PTHR12358:SF31">
    <property type="entry name" value="ACYLGLYCEROL KINASE, MITOCHONDRIAL"/>
    <property type="match status" value="1"/>
</dbReference>
<dbReference type="Proteomes" id="UP000041254">
    <property type="component" value="Unassembled WGS sequence"/>
</dbReference>
<sequence length="323" mass="35080">MVIIANPTAGAGRGREVTERLVLPTLQTLPCACIEVLYTTCLGSGVQLTRRLFEPSHAQLAIRTPDPSEAASAECLTIPLLPPGDHRADVSAVVVVGGDGTMQEVIGGLMSVFDCSAIPSSDVLRVPPVGIVPMGTANSLASDFLFAPQAPMSVGGRNKERALWSKGLSGMEDVVRWAVNRIVQGVAVPIDLLECDGGGEGRADGKVWGSNGVYLGMLLDVNLVAERLRWIGPKRFDVAGLWCIMQRPAYLFRMKYVTPEGEKRERTELLHLLSVDKVQHWTDNKRVAFNTQLDNGIAQVLCVKALLPRRQLLTLMLQAKDFE</sequence>
<dbReference type="InParanoid" id="A0A0G4FEK6"/>
<dbReference type="PROSITE" id="PS50146">
    <property type="entry name" value="DAGK"/>
    <property type="match status" value="1"/>
</dbReference>
<dbReference type="InterPro" id="IPR017438">
    <property type="entry name" value="ATP-NAD_kinase_N"/>
</dbReference>
<dbReference type="InterPro" id="IPR050187">
    <property type="entry name" value="Lipid_Phosphate_FormReg"/>
</dbReference>
<evidence type="ECO:0000313" key="2">
    <source>
        <dbReference type="EMBL" id="CEM11670.1"/>
    </source>
</evidence>
<dbReference type="GO" id="GO:0005737">
    <property type="term" value="C:cytoplasm"/>
    <property type="evidence" value="ECO:0007669"/>
    <property type="project" value="TreeGrafter"/>
</dbReference>
<evidence type="ECO:0000259" key="1">
    <source>
        <dbReference type="PROSITE" id="PS50146"/>
    </source>
</evidence>
<keyword evidence="3" id="KW-1185">Reference proteome</keyword>
<dbReference type="VEuPathDB" id="CryptoDB:Vbra_5788"/>
<accession>A0A0G4FEK6</accession>
<dbReference type="GO" id="GO:0046512">
    <property type="term" value="P:sphingosine biosynthetic process"/>
    <property type="evidence" value="ECO:0007669"/>
    <property type="project" value="TreeGrafter"/>
</dbReference>
<dbReference type="SUPFAM" id="SSF111331">
    <property type="entry name" value="NAD kinase/diacylglycerol kinase-like"/>
    <property type="match status" value="1"/>
</dbReference>
<dbReference type="EMBL" id="CDMY01000422">
    <property type="protein sequence ID" value="CEM11670.1"/>
    <property type="molecule type" value="Genomic_DNA"/>
</dbReference>
<proteinExistence type="predicted"/>